<evidence type="ECO:0000313" key="3">
    <source>
        <dbReference type="Proteomes" id="UP000248817"/>
    </source>
</evidence>
<dbReference type="AlphaFoldDB" id="A0A2V5I170"/>
<name>A0A2V5I170_9EURO</name>
<sequence>MSSTTTSTITTTLTTTTPSTNPTTRQRNRRAPVGWQGRAWVLNDNEDDNEDDDDDDDNSDNNLTTATSRHQLHDTDPIQYRHRDTDFMTPTLRH</sequence>
<gene>
    <name evidence="2" type="ORF">BP00DRAFT_201040</name>
</gene>
<feature type="compositionally biased region" description="Basic and acidic residues" evidence="1">
    <location>
        <begin position="71"/>
        <end position="86"/>
    </location>
</feature>
<feature type="region of interest" description="Disordered" evidence="1">
    <location>
        <begin position="1"/>
        <end position="94"/>
    </location>
</feature>
<feature type="compositionally biased region" description="Low complexity" evidence="1">
    <location>
        <begin position="1"/>
        <end position="24"/>
    </location>
</feature>
<organism evidence="2 3">
    <name type="scientific">Aspergillus indologenus CBS 114.80</name>
    <dbReference type="NCBI Taxonomy" id="1450541"/>
    <lineage>
        <taxon>Eukaryota</taxon>
        <taxon>Fungi</taxon>
        <taxon>Dikarya</taxon>
        <taxon>Ascomycota</taxon>
        <taxon>Pezizomycotina</taxon>
        <taxon>Eurotiomycetes</taxon>
        <taxon>Eurotiomycetidae</taxon>
        <taxon>Eurotiales</taxon>
        <taxon>Aspergillaceae</taxon>
        <taxon>Aspergillus</taxon>
        <taxon>Aspergillus subgen. Circumdati</taxon>
    </lineage>
</organism>
<dbReference type="EMBL" id="KZ825514">
    <property type="protein sequence ID" value="PYI30499.1"/>
    <property type="molecule type" value="Genomic_DNA"/>
</dbReference>
<accession>A0A2V5I170</accession>
<evidence type="ECO:0000313" key="2">
    <source>
        <dbReference type="EMBL" id="PYI30499.1"/>
    </source>
</evidence>
<evidence type="ECO:0000256" key="1">
    <source>
        <dbReference type="SAM" id="MobiDB-lite"/>
    </source>
</evidence>
<proteinExistence type="predicted"/>
<feature type="compositionally biased region" description="Acidic residues" evidence="1">
    <location>
        <begin position="44"/>
        <end position="59"/>
    </location>
</feature>
<keyword evidence="3" id="KW-1185">Reference proteome</keyword>
<protein>
    <submittedName>
        <fullName evidence="2">Uncharacterized protein</fullName>
    </submittedName>
</protein>
<reference evidence="2 3" key="1">
    <citation type="submission" date="2018-02" db="EMBL/GenBank/DDBJ databases">
        <title>The genomes of Aspergillus section Nigri reveals drivers in fungal speciation.</title>
        <authorList>
            <consortium name="DOE Joint Genome Institute"/>
            <person name="Vesth T.C."/>
            <person name="Nybo J."/>
            <person name="Theobald S."/>
            <person name="Brandl J."/>
            <person name="Frisvad J.C."/>
            <person name="Nielsen K.F."/>
            <person name="Lyhne E.K."/>
            <person name="Kogle M.E."/>
            <person name="Kuo A."/>
            <person name="Riley R."/>
            <person name="Clum A."/>
            <person name="Nolan M."/>
            <person name="Lipzen A."/>
            <person name="Salamov A."/>
            <person name="Henrissat B."/>
            <person name="Wiebenga A."/>
            <person name="De vries R.P."/>
            <person name="Grigoriev I.V."/>
            <person name="Mortensen U.H."/>
            <person name="Andersen M.R."/>
            <person name="Baker S.E."/>
        </authorList>
    </citation>
    <scope>NUCLEOTIDE SEQUENCE [LARGE SCALE GENOMIC DNA]</scope>
    <source>
        <strain evidence="2 3">CBS 114.80</strain>
    </source>
</reference>
<dbReference type="Proteomes" id="UP000248817">
    <property type="component" value="Unassembled WGS sequence"/>
</dbReference>